<name>A0A3S5Y7T4_RHOH1</name>
<gene>
    <name evidence="1" type="ordered locus">REQ_25210</name>
</gene>
<dbReference type="AlphaFoldDB" id="A0A3S5Y7T4"/>
<dbReference type="GeneID" id="57578202"/>
<dbReference type="KEGG" id="req:REQ_25210"/>
<proteinExistence type="predicted"/>
<dbReference type="InterPro" id="IPR009097">
    <property type="entry name" value="Cyclic_Pdiesterase"/>
</dbReference>
<protein>
    <recommendedName>
        <fullName evidence="3">2'-5' RNA ligase family protein</fullName>
    </recommendedName>
</protein>
<dbReference type="SUPFAM" id="SSF55144">
    <property type="entry name" value="LigT-like"/>
    <property type="match status" value="1"/>
</dbReference>
<sequence>MVQSVELLLDPDIDATVRAEWRRLSSARLPSQDRITAESNRPHVTMGVASHIPDDIEDALVRELPSAPLPIRLGGVVVFGGRRLTLARLVVPTTELLTLQRIVYELIADCEGVPPHIVPGEWTPHVTLSRRIQSTDLGTAVVVTRAGSRDVVGTSAGIRRWDSDDKREWRITRHP</sequence>
<evidence type="ECO:0000313" key="2">
    <source>
        <dbReference type="Proteomes" id="UP000006892"/>
    </source>
</evidence>
<dbReference type="Pfam" id="PF13563">
    <property type="entry name" value="2_5_RNA_ligase2"/>
    <property type="match status" value="1"/>
</dbReference>
<organism evidence="1">
    <name type="scientific">Rhodococcus hoagii (strain 103S)</name>
    <name type="common">Rhodococcus equi</name>
    <dbReference type="NCBI Taxonomy" id="685727"/>
    <lineage>
        <taxon>Bacteria</taxon>
        <taxon>Bacillati</taxon>
        <taxon>Actinomycetota</taxon>
        <taxon>Actinomycetes</taxon>
        <taxon>Mycobacteriales</taxon>
        <taxon>Nocardiaceae</taxon>
        <taxon>Prescottella</taxon>
    </lineage>
</organism>
<dbReference type="Gene3D" id="3.90.1140.10">
    <property type="entry name" value="Cyclic phosphodiesterase"/>
    <property type="match status" value="1"/>
</dbReference>
<dbReference type="Proteomes" id="UP001154400">
    <property type="component" value="Chromosome"/>
</dbReference>
<evidence type="ECO:0008006" key="3">
    <source>
        <dbReference type="Google" id="ProtNLM"/>
    </source>
</evidence>
<reference evidence="1" key="1">
    <citation type="journal article" date="2010" name="PLoS Genet.">
        <title>The genome of a pathogenic rhodococcus: cooptive virulence underpinned by key gene acquisitions.</title>
        <authorList>
            <person name="Letek M."/>
            <person name="Gonzalez P."/>
            <person name="Macarthur I."/>
            <person name="Rodriguez H."/>
            <person name="Freeman T.C."/>
            <person name="Valero-Rello A."/>
            <person name="Blanco M."/>
            <person name="Buckley T."/>
            <person name="Cherevach I."/>
            <person name="Fahey R."/>
            <person name="Hapeshi A."/>
            <person name="Holdstock J."/>
            <person name="Leadon D."/>
            <person name="Navas J."/>
            <person name="Ocampo A."/>
            <person name="Quail M.A."/>
            <person name="Sanders M."/>
            <person name="Scortti M.M."/>
            <person name="Prescott J.F."/>
            <person name="Fogarty U."/>
            <person name="Meijer W.G."/>
            <person name="Parkhill J."/>
            <person name="Bentley S.D."/>
            <person name="Vazquez-Boland J.A."/>
        </authorList>
    </citation>
    <scope>NUCLEOTIDE SEQUENCE [LARGE SCALE GENOMIC DNA]</scope>
    <source>
        <strain evidence="1 2">103S</strain>
    </source>
</reference>
<dbReference type="RefSeq" id="WP_005512893.1">
    <property type="nucleotide sequence ID" value="NC_014659.1"/>
</dbReference>
<evidence type="ECO:0000313" key="1">
    <source>
        <dbReference type="EMBL" id="CBH48557.1"/>
    </source>
</evidence>
<accession>A0A3S5Y7T4</accession>
<dbReference type="EMBL" id="FN563149">
    <property type="protein sequence ID" value="CBH48557.1"/>
    <property type="molecule type" value="Genomic_DNA"/>
</dbReference>